<dbReference type="GO" id="GO:0005634">
    <property type="term" value="C:nucleus"/>
    <property type="evidence" value="ECO:0007669"/>
    <property type="project" value="UniProtKB-SubCell"/>
</dbReference>
<dbReference type="GO" id="GO:0006355">
    <property type="term" value="P:regulation of DNA-templated transcription"/>
    <property type="evidence" value="ECO:0000318"/>
    <property type="project" value="GO_Central"/>
</dbReference>
<dbReference type="AlphaFoldDB" id="A0A251QGX6"/>
<dbReference type="InterPro" id="IPR011598">
    <property type="entry name" value="bHLH_dom"/>
</dbReference>
<gene>
    <name evidence="7" type="ORF">PRUPE_2G097200</name>
</gene>
<dbReference type="InterPro" id="IPR045895">
    <property type="entry name" value="bHLH91-like"/>
</dbReference>
<dbReference type="PANTHER" id="PTHR46834:SF1">
    <property type="entry name" value="TRANSCRIPTION FACTOR BHLH10"/>
    <property type="match status" value="1"/>
</dbReference>
<comment type="subcellular location">
    <subcellularLocation>
        <location evidence="1">Nucleus</location>
    </subcellularLocation>
</comment>
<evidence type="ECO:0000256" key="3">
    <source>
        <dbReference type="ARBA" id="ARBA00023163"/>
    </source>
</evidence>
<evidence type="ECO:0000313" key="7">
    <source>
        <dbReference type="EMBL" id="ONI21895.1"/>
    </source>
</evidence>
<organism evidence="7 8">
    <name type="scientific">Prunus persica</name>
    <name type="common">Peach</name>
    <name type="synonym">Amygdalus persica</name>
    <dbReference type="NCBI Taxonomy" id="3760"/>
    <lineage>
        <taxon>Eukaryota</taxon>
        <taxon>Viridiplantae</taxon>
        <taxon>Streptophyta</taxon>
        <taxon>Embryophyta</taxon>
        <taxon>Tracheophyta</taxon>
        <taxon>Spermatophyta</taxon>
        <taxon>Magnoliopsida</taxon>
        <taxon>eudicotyledons</taxon>
        <taxon>Gunneridae</taxon>
        <taxon>Pentapetalae</taxon>
        <taxon>rosids</taxon>
        <taxon>fabids</taxon>
        <taxon>Rosales</taxon>
        <taxon>Rosaceae</taxon>
        <taxon>Amygdaloideae</taxon>
        <taxon>Amygdaleae</taxon>
        <taxon>Prunus</taxon>
    </lineage>
</organism>
<dbReference type="Proteomes" id="UP000006882">
    <property type="component" value="Chromosome G2"/>
</dbReference>
<dbReference type="InterPro" id="IPR036638">
    <property type="entry name" value="HLH_DNA-bd_sf"/>
</dbReference>
<dbReference type="PANTHER" id="PTHR46834">
    <property type="entry name" value="TRANSCRIPTION FACTOR BHLH91"/>
    <property type="match status" value="1"/>
</dbReference>
<dbReference type="CDD" id="cd18918">
    <property type="entry name" value="bHLH_AtMYC1_like"/>
    <property type="match status" value="1"/>
</dbReference>
<dbReference type="Pfam" id="PF00010">
    <property type="entry name" value="HLH"/>
    <property type="match status" value="1"/>
</dbReference>
<keyword evidence="3" id="KW-0804">Transcription</keyword>
<evidence type="ECO:0000259" key="6">
    <source>
        <dbReference type="PROSITE" id="PS50888"/>
    </source>
</evidence>
<evidence type="ECO:0000313" key="8">
    <source>
        <dbReference type="Proteomes" id="UP000006882"/>
    </source>
</evidence>
<dbReference type="STRING" id="3760.A0A251QGX6"/>
<feature type="compositionally biased region" description="Polar residues" evidence="5">
    <location>
        <begin position="379"/>
        <end position="388"/>
    </location>
</feature>
<keyword evidence="4" id="KW-0539">Nucleus</keyword>
<dbReference type="InterPro" id="IPR045896">
    <property type="entry name" value="MYC1-like_bHLH"/>
</dbReference>
<feature type="compositionally biased region" description="Low complexity" evidence="5">
    <location>
        <begin position="37"/>
        <end position="49"/>
    </location>
</feature>
<dbReference type="Gramene" id="ONI21895">
    <property type="protein sequence ID" value="ONI21895"/>
    <property type="gene ID" value="PRUPE_2G097200"/>
</dbReference>
<feature type="compositionally biased region" description="Pro residues" evidence="5">
    <location>
        <begin position="27"/>
        <end position="36"/>
    </location>
</feature>
<dbReference type="OrthoDB" id="1932168at2759"/>
<evidence type="ECO:0000256" key="5">
    <source>
        <dbReference type="SAM" id="MobiDB-lite"/>
    </source>
</evidence>
<evidence type="ECO:0000256" key="2">
    <source>
        <dbReference type="ARBA" id="ARBA00023015"/>
    </source>
</evidence>
<reference evidence="7 8" key="1">
    <citation type="journal article" date="2013" name="Nat. Genet.">
        <title>The high-quality draft genome of peach (Prunus persica) identifies unique patterns of genetic diversity, domestication and genome evolution.</title>
        <authorList>
            <consortium name="International Peach Genome Initiative"/>
            <person name="Verde I."/>
            <person name="Abbott A.G."/>
            <person name="Scalabrin S."/>
            <person name="Jung S."/>
            <person name="Shu S."/>
            <person name="Marroni F."/>
            <person name="Zhebentyayeva T."/>
            <person name="Dettori M.T."/>
            <person name="Grimwood J."/>
            <person name="Cattonaro F."/>
            <person name="Zuccolo A."/>
            <person name="Rossini L."/>
            <person name="Jenkins J."/>
            <person name="Vendramin E."/>
            <person name="Meisel L.A."/>
            <person name="Decroocq V."/>
            <person name="Sosinski B."/>
            <person name="Prochnik S."/>
            <person name="Mitros T."/>
            <person name="Policriti A."/>
            <person name="Cipriani G."/>
            <person name="Dondini L."/>
            <person name="Ficklin S."/>
            <person name="Goodstein D.M."/>
            <person name="Xuan P."/>
            <person name="Del Fabbro C."/>
            <person name="Aramini V."/>
            <person name="Copetti D."/>
            <person name="Gonzalez S."/>
            <person name="Horner D.S."/>
            <person name="Falchi R."/>
            <person name="Lucas S."/>
            <person name="Mica E."/>
            <person name="Maldonado J."/>
            <person name="Lazzari B."/>
            <person name="Bielenberg D."/>
            <person name="Pirona R."/>
            <person name="Miculan M."/>
            <person name="Barakat A."/>
            <person name="Testolin R."/>
            <person name="Stella A."/>
            <person name="Tartarini S."/>
            <person name="Tonutti P."/>
            <person name="Arus P."/>
            <person name="Orellana A."/>
            <person name="Wells C."/>
            <person name="Main D."/>
            <person name="Vizzotto G."/>
            <person name="Silva H."/>
            <person name="Salamini F."/>
            <person name="Schmutz J."/>
            <person name="Morgante M."/>
            <person name="Rokhsar D.S."/>
        </authorList>
    </citation>
    <scope>NUCLEOTIDE SEQUENCE [LARGE SCALE GENOMIC DNA]</scope>
    <source>
        <strain evidence="8">cv. Nemared</strain>
    </source>
</reference>
<name>A0A251QGX6_PRUPE</name>
<dbReference type="Gene3D" id="4.10.280.10">
    <property type="entry name" value="Helix-loop-helix DNA-binding domain"/>
    <property type="match status" value="1"/>
</dbReference>
<feature type="region of interest" description="Disordered" evidence="5">
    <location>
        <begin position="348"/>
        <end position="388"/>
    </location>
</feature>
<feature type="region of interest" description="Disordered" evidence="5">
    <location>
        <begin position="1"/>
        <end position="49"/>
    </location>
</feature>
<dbReference type="SMR" id="A0A251QGX6"/>
<accession>A0A251QGX6</accession>
<feature type="domain" description="BHLH" evidence="6">
    <location>
        <begin position="281"/>
        <end position="330"/>
    </location>
</feature>
<evidence type="ECO:0000256" key="1">
    <source>
        <dbReference type="ARBA" id="ARBA00004123"/>
    </source>
</evidence>
<dbReference type="GO" id="GO:0048658">
    <property type="term" value="P:anther wall tapetum development"/>
    <property type="evidence" value="ECO:0000318"/>
    <property type="project" value="GO_Central"/>
</dbReference>
<keyword evidence="8" id="KW-1185">Reference proteome</keyword>
<keyword evidence="2" id="KW-0805">Transcription regulation</keyword>
<dbReference type="SMART" id="SM00353">
    <property type="entry name" value="HLH"/>
    <property type="match status" value="1"/>
</dbReference>
<dbReference type="GO" id="GO:0009555">
    <property type="term" value="P:pollen development"/>
    <property type="evidence" value="ECO:0000318"/>
    <property type="project" value="GO_Central"/>
</dbReference>
<evidence type="ECO:0000256" key="4">
    <source>
        <dbReference type="ARBA" id="ARBA00023242"/>
    </source>
</evidence>
<protein>
    <recommendedName>
        <fullName evidence="6">BHLH domain-containing protein</fullName>
    </recommendedName>
</protein>
<dbReference type="EMBL" id="CM007652">
    <property type="protein sequence ID" value="ONI21895.1"/>
    <property type="molecule type" value="Genomic_DNA"/>
</dbReference>
<dbReference type="PROSITE" id="PS50888">
    <property type="entry name" value="BHLH"/>
    <property type="match status" value="1"/>
</dbReference>
<proteinExistence type="predicted"/>
<dbReference type="GO" id="GO:0046983">
    <property type="term" value="F:protein dimerization activity"/>
    <property type="evidence" value="ECO:0007669"/>
    <property type="project" value="InterPro"/>
</dbReference>
<dbReference type="SUPFAM" id="SSF47459">
    <property type="entry name" value="HLH, helix-loop-helix DNA-binding domain"/>
    <property type="match status" value="1"/>
</dbReference>
<sequence>MYEDTVGCNFDQNSMPESAESVLNLNPLPPPPPPQVLMPSPSETHNNNNNNSFAVAENLRLSMEELSYPHQQDHHAAMEIELQNELGFNPYSTNTDQNNHSSHLVSFEQPTNWDNIHGVHDQMQQQLQDGANGPYPPTPDLLNLFSLPRCSPSSVLQNSSINFTNPNPKSSNFPNSLGFLGDVHGGIDTPPGTASSVLYDPLFHLNLPPQPPLFRELLQSLPHGYSLPGSRNGSLFSSGGDDREGIGGGVYSDGINNGRQFENGVLEFSREMGSIGRGRDVKGTKHFATEKHRRVQLNGKYSALRDLVPNPTKTDRASIVGDAIDYIKELLRTVDELKLLVEKKRCGRERSKRRRTEQDGGAGDDESCNMKPLGDPHDQSYNNGSLRSSWLQRKSKDTEVDIRIIDDEVTIKLVQRKKINLLLYVSKLLDELQLDLHHVAGGHIGNSYSFLFNTKMYEGSSLYASAIAQKLIEVLDKQYAAVPPTNSF</sequence>